<keyword evidence="10" id="KW-1185">Reference proteome</keyword>
<evidence type="ECO:0000313" key="10">
    <source>
        <dbReference type="Proteomes" id="UP000028875"/>
    </source>
</evidence>
<name>A0A024Q988_9BACI</name>
<organism evidence="9 10">
    <name type="scientific">Virgibacillus massiliensis</name>
    <dbReference type="NCBI Taxonomy" id="1462526"/>
    <lineage>
        <taxon>Bacteria</taxon>
        <taxon>Bacillati</taxon>
        <taxon>Bacillota</taxon>
        <taxon>Bacilli</taxon>
        <taxon>Bacillales</taxon>
        <taxon>Bacillaceae</taxon>
        <taxon>Virgibacillus</taxon>
    </lineage>
</organism>
<dbReference type="InterPro" id="IPR023090">
    <property type="entry name" value="UPF0702_alpha/beta_dom_sf"/>
</dbReference>
<proteinExistence type="inferred from homology"/>
<evidence type="ECO:0000259" key="8">
    <source>
        <dbReference type="Pfam" id="PF04239"/>
    </source>
</evidence>
<dbReference type="PANTHER" id="PTHR34582:SF5">
    <property type="entry name" value="UPF0702 TRANSMEMBRANE PROTEIN YETF"/>
    <property type="match status" value="1"/>
</dbReference>
<evidence type="ECO:0000256" key="3">
    <source>
        <dbReference type="ARBA" id="ARBA00022475"/>
    </source>
</evidence>
<reference evidence="10" key="2">
    <citation type="submission" date="2014-05" db="EMBL/GenBank/DDBJ databases">
        <title>Draft genome sequence of Virgibacillus massiliensis Vm-5.</title>
        <authorList>
            <person name="Khelaifia S."/>
            <person name="Croce O."/>
            <person name="Lagier J.C."/>
            <person name="Raoult D."/>
        </authorList>
    </citation>
    <scope>NUCLEOTIDE SEQUENCE [LARGE SCALE GENOMIC DNA]</scope>
    <source>
        <strain evidence="10">Vm-5</strain>
    </source>
</reference>
<keyword evidence="6 7" id="KW-0472">Membrane</keyword>
<keyword evidence="4 7" id="KW-0812">Transmembrane</keyword>
<evidence type="ECO:0000256" key="2">
    <source>
        <dbReference type="ARBA" id="ARBA00006448"/>
    </source>
</evidence>
<dbReference type="OrthoDB" id="9778331at2"/>
<feature type="transmembrane region" description="Helical" evidence="7">
    <location>
        <begin position="30"/>
        <end position="50"/>
    </location>
</feature>
<comment type="similarity">
    <text evidence="2">Belongs to the UPF0702 family.</text>
</comment>
<comment type="caution">
    <text evidence="9">The sequence shown here is derived from an EMBL/GenBank/DDBJ whole genome shotgun (WGS) entry which is preliminary data.</text>
</comment>
<dbReference type="Pfam" id="PF04239">
    <property type="entry name" value="DUF421"/>
    <property type="match status" value="1"/>
</dbReference>
<evidence type="ECO:0000256" key="4">
    <source>
        <dbReference type="ARBA" id="ARBA00022692"/>
    </source>
</evidence>
<dbReference type="Proteomes" id="UP000028875">
    <property type="component" value="Unassembled WGS sequence"/>
</dbReference>
<dbReference type="eggNOG" id="COG2323">
    <property type="taxonomic scope" value="Bacteria"/>
</dbReference>
<dbReference type="Gene3D" id="3.30.240.20">
    <property type="entry name" value="bsu07140 like domains"/>
    <property type="match status" value="2"/>
</dbReference>
<dbReference type="AlphaFoldDB" id="A0A024Q988"/>
<reference evidence="9 10" key="1">
    <citation type="submission" date="2014-03" db="EMBL/GenBank/DDBJ databases">
        <authorList>
            <person name="Urmite Genomes U."/>
        </authorList>
    </citation>
    <scope>NUCLEOTIDE SEQUENCE [LARGE SCALE GENOMIC DNA]</scope>
    <source>
        <strain evidence="9 10">Vm-5</strain>
    </source>
</reference>
<feature type="transmembrane region" description="Helical" evidence="7">
    <location>
        <begin position="56"/>
        <end position="76"/>
    </location>
</feature>
<dbReference type="EMBL" id="CCDP010000001">
    <property type="protein sequence ID" value="CDQ38795.1"/>
    <property type="molecule type" value="Genomic_DNA"/>
</dbReference>
<protein>
    <recommendedName>
        <fullName evidence="8">YetF C-terminal domain-containing protein</fullName>
    </recommendedName>
</protein>
<dbReference type="GO" id="GO:0005886">
    <property type="term" value="C:plasma membrane"/>
    <property type="evidence" value="ECO:0007669"/>
    <property type="project" value="UniProtKB-SubCell"/>
</dbReference>
<dbReference type="STRING" id="1462526.BN990_01070"/>
<evidence type="ECO:0000256" key="5">
    <source>
        <dbReference type="ARBA" id="ARBA00022989"/>
    </source>
</evidence>
<keyword evidence="3" id="KW-1003">Cell membrane</keyword>
<dbReference type="PANTHER" id="PTHR34582">
    <property type="entry name" value="UPF0702 TRANSMEMBRANE PROTEIN YCAP"/>
    <property type="match status" value="1"/>
</dbReference>
<evidence type="ECO:0000256" key="1">
    <source>
        <dbReference type="ARBA" id="ARBA00004651"/>
    </source>
</evidence>
<feature type="domain" description="YetF C-terminal" evidence="8">
    <location>
        <begin position="78"/>
        <end position="208"/>
    </location>
</feature>
<keyword evidence="5 7" id="KW-1133">Transmembrane helix</keyword>
<comment type="subcellular location">
    <subcellularLocation>
        <location evidence="1">Cell membrane</location>
        <topology evidence="1">Multi-pass membrane protein</topology>
    </subcellularLocation>
</comment>
<dbReference type="InterPro" id="IPR007353">
    <property type="entry name" value="DUF421"/>
</dbReference>
<gene>
    <name evidence="9" type="ORF">BN990_01070</name>
</gene>
<feature type="transmembrane region" description="Helical" evidence="7">
    <location>
        <begin position="6"/>
        <end position="23"/>
    </location>
</feature>
<accession>A0A024Q988</accession>
<evidence type="ECO:0000256" key="6">
    <source>
        <dbReference type="ARBA" id="ARBA00023136"/>
    </source>
</evidence>
<evidence type="ECO:0000256" key="7">
    <source>
        <dbReference type="SAM" id="Phobius"/>
    </source>
</evidence>
<sequence length="228" mass="25292">MILYIGKVILIYILTIIIIRLLGKSAFAQLTAHDLAGVFFVVSIAIGPVVTDNLAYAIVALIAIGTIHIIFSKLTLINRLNKYFIGQPTIVIKHGKLIKRNLKQSRFALAELLSSLREKGYSTIDSIEYAIIEPSGEISILPKPEDAPVTPKQLDMAAPYQGLPLAAIVEGKIQHQNLKLINKDVQWLRKELTSAGYSDERNIFYAVVQDNNHLLTIDNGEGDVHRQP</sequence>
<evidence type="ECO:0000313" key="9">
    <source>
        <dbReference type="EMBL" id="CDQ38795.1"/>
    </source>
</evidence>
<dbReference type="RefSeq" id="WP_021289306.1">
    <property type="nucleotide sequence ID" value="NZ_BNER01000003.1"/>
</dbReference>